<name>A0ABT3CS67_9BACT</name>
<keyword evidence="1" id="KW-0472">Membrane</keyword>
<organism evidence="2 3">
    <name type="scientific">Reichenbachiella ulvae</name>
    <dbReference type="NCBI Taxonomy" id="2980104"/>
    <lineage>
        <taxon>Bacteria</taxon>
        <taxon>Pseudomonadati</taxon>
        <taxon>Bacteroidota</taxon>
        <taxon>Cytophagia</taxon>
        <taxon>Cytophagales</taxon>
        <taxon>Reichenbachiellaceae</taxon>
        <taxon>Reichenbachiella</taxon>
    </lineage>
</organism>
<keyword evidence="3" id="KW-1185">Reference proteome</keyword>
<accession>A0ABT3CS67</accession>
<sequence length="229" mass="25798">MGAKKIDDLFRSGLAERESEVSSDSWSKMEMMLEHQKPAKKIGVTWYLAASVALLMTVSFAYFILGSQQELKGYQPVLTDNLKAKSPELLGIKLASVNVKALPKVEVPEVIVDLPAPKVEKEIAPIKLEKQEEMIAQVEPEVELEPSTESEPIIEEKQSELPIKIIYKKSPVQTVELADGKKEKKSLKELLNQAREFDPSDVWADIRDAKEKVLDDPFGIQKTQRQKLK</sequence>
<dbReference type="Proteomes" id="UP001300692">
    <property type="component" value="Unassembled WGS sequence"/>
</dbReference>
<evidence type="ECO:0000313" key="3">
    <source>
        <dbReference type="Proteomes" id="UP001300692"/>
    </source>
</evidence>
<keyword evidence="1" id="KW-1133">Transmembrane helix</keyword>
<keyword evidence="1" id="KW-0812">Transmembrane</keyword>
<reference evidence="2 3" key="1">
    <citation type="submission" date="2022-10" db="EMBL/GenBank/DDBJ databases">
        <title>Comparative genomics and taxonomic characterization of three novel marine species of genus Reichenbachiella exhibiting antioxidant and polysaccharide degradation activities.</title>
        <authorList>
            <person name="Muhammad N."/>
            <person name="Lee Y.-J."/>
            <person name="Ko J."/>
            <person name="Kim S.-G."/>
        </authorList>
    </citation>
    <scope>NUCLEOTIDE SEQUENCE [LARGE SCALE GENOMIC DNA]</scope>
    <source>
        <strain evidence="2 3">ABR2-5</strain>
    </source>
</reference>
<protein>
    <submittedName>
        <fullName evidence="2">Uncharacterized protein</fullName>
    </submittedName>
</protein>
<dbReference type="EMBL" id="JAOYOD010000001">
    <property type="protein sequence ID" value="MCV9386416.1"/>
    <property type="molecule type" value="Genomic_DNA"/>
</dbReference>
<gene>
    <name evidence="2" type="ORF">N7U62_07060</name>
</gene>
<proteinExistence type="predicted"/>
<comment type="caution">
    <text evidence="2">The sequence shown here is derived from an EMBL/GenBank/DDBJ whole genome shotgun (WGS) entry which is preliminary data.</text>
</comment>
<evidence type="ECO:0000313" key="2">
    <source>
        <dbReference type="EMBL" id="MCV9386416.1"/>
    </source>
</evidence>
<dbReference type="RefSeq" id="WP_264137207.1">
    <property type="nucleotide sequence ID" value="NZ_JAOYOD010000001.1"/>
</dbReference>
<feature type="transmembrane region" description="Helical" evidence="1">
    <location>
        <begin position="44"/>
        <end position="65"/>
    </location>
</feature>
<evidence type="ECO:0000256" key="1">
    <source>
        <dbReference type="SAM" id="Phobius"/>
    </source>
</evidence>